<dbReference type="Pfam" id="PF13432">
    <property type="entry name" value="TPR_16"/>
    <property type="match status" value="1"/>
</dbReference>
<dbReference type="Gene3D" id="2.60.120.10">
    <property type="entry name" value="Jelly Rolls"/>
    <property type="match status" value="2"/>
</dbReference>
<dbReference type="SMART" id="SM00100">
    <property type="entry name" value="cNMP"/>
    <property type="match status" value="2"/>
</dbReference>
<keyword evidence="4" id="KW-1185">Reference proteome</keyword>
<dbReference type="PANTHER" id="PTHR24567">
    <property type="entry name" value="CRP FAMILY TRANSCRIPTIONAL REGULATORY PROTEIN"/>
    <property type="match status" value="1"/>
</dbReference>
<dbReference type="Pfam" id="PF13181">
    <property type="entry name" value="TPR_8"/>
    <property type="match status" value="2"/>
</dbReference>
<name>A0ABV6YUU5_UNCC1</name>
<feature type="domain" description="Cyclic nucleotide-binding" evidence="2">
    <location>
        <begin position="285"/>
        <end position="404"/>
    </location>
</feature>
<accession>A0ABV6YUU5</accession>
<evidence type="ECO:0000259" key="2">
    <source>
        <dbReference type="PROSITE" id="PS50042"/>
    </source>
</evidence>
<dbReference type="InterPro" id="IPR018488">
    <property type="entry name" value="cNMP-bd_CS"/>
</dbReference>
<dbReference type="SUPFAM" id="SSF48452">
    <property type="entry name" value="TPR-like"/>
    <property type="match status" value="1"/>
</dbReference>
<dbReference type="InterPro" id="IPR000595">
    <property type="entry name" value="cNMP-bd_dom"/>
</dbReference>
<sequence>MKADELLLNSNDGSRKKGDLSISTEEYCKLADKFASQKMYDEALEIYERAITTYPNDLFLKISYSKLLEDKSKFERDFWRKNEDKIQKLRKYDDTLCNHYIGLGDLYVKQQKISKAIEAFEFAKYRNPFSFIPYLRLSEIYYSQNSYDIALEELIQARAFNKFEEKIYLLLGKIYLKQKNFSEALKNFVDASILSGKHFKETPYQREIKIAFEKANLGEEQTINHYVHARNAVFTKLMDIINRQKGKDIENIGANHIREIIDRFREKQIEEELIKTVERLRKCILVQELSESELYRVGMICHPMEMAAGERIFQEHEPGGRLLLIDTGAIKISRTLGVGERSLAEFQAGSYFGEMDFLDNLSRSSDAYTLKKSRLFYIERDDLIDLFEKHKKIAVKMLIVFWKTLALRIRDSNEMLKSFFEAKDGESEIKREEIIHRDRSIEVDLKKKIDILREKGLSEKDLKVLASLTKEELYHQDELLFSEGDEGNTLYFILEGKVRVTKNIPGVGEEALAILDQGDFFGEMSLIDNSKRSADVRSHQGPVTVLTISKQMLGHILYSDISMAYQFLGILCRLLSRRLRTINDMICKWHVMSGGF</sequence>
<gene>
    <name evidence="3" type="ORF">ACFL27_07135</name>
</gene>
<feature type="domain" description="Cyclic nucleotide-binding" evidence="2">
    <location>
        <begin position="453"/>
        <end position="557"/>
    </location>
</feature>
<dbReference type="PROSITE" id="PS00889">
    <property type="entry name" value="CNMP_BINDING_2"/>
    <property type="match status" value="1"/>
</dbReference>
<dbReference type="Proteomes" id="UP001594351">
    <property type="component" value="Unassembled WGS sequence"/>
</dbReference>
<dbReference type="SMART" id="SM00028">
    <property type="entry name" value="TPR"/>
    <property type="match status" value="4"/>
</dbReference>
<evidence type="ECO:0000313" key="3">
    <source>
        <dbReference type="EMBL" id="MFC1849947.1"/>
    </source>
</evidence>
<dbReference type="PROSITE" id="PS50005">
    <property type="entry name" value="TPR"/>
    <property type="match status" value="3"/>
</dbReference>
<keyword evidence="1" id="KW-0802">TPR repeat</keyword>
<dbReference type="Gene3D" id="1.25.40.10">
    <property type="entry name" value="Tetratricopeptide repeat domain"/>
    <property type="match status" value="1"/>
</dbReference>
<organism evidence="3 4">
    <name type="scientific">candidate division CSSED10-310 bacterium</name>
    <dbReference type="NCBI Taxonomy" id="2855610"/>
    <lineage>
        <taxon>Bacteria</taxon>
        <taxon>Bacteria division CSSED10-310</taxon>
    </lineage>
</organism>
<evidence type="ECO:0000256" key="1">
    <source>
        <dbReference type="PROSITE-ProRule" id="PRU00339"/>
    </source>
</evidence>
<dbReference type="PROSITE" id="PS50042">
    <property type="entry name" value="CNMP_BINDING_3"/>
    <property type="match status" value="2"/>
</dbReference>
<comment type="caution">
    <text evidence="3">The sequence shown here is derived from an EMBL/GenBank/DDBJ whole genome shotgun (WGS) entry which is preliminary data.</text>
</comment>
<dbReference type="InterPro" id="IPR018490">
    <property type="entry name" value="cNMP-bd_dom_sf"/>
</dbReference>
<dbReference type="CDD" id="cd00038">
    <property type="entry name" value="CAP_ED"/>
    <property type="match status" value="2"/>
</dbReference>
<dbReference type="EMBL" id="JBHPBY010000067">
    <property type="protein sequence ID" value="MFC1849947.1"/>
    <property type="molecule type" value="Genomic_DNA"/>
</dbReference>
<dbReference type="SUPFAM" id="SSF51206">
    <property type="entry name" value="cAMP-binding domain-like"/>
    <property type="match status" value="2"/>
</dbReference>
<dbReference type="InterPro" id="IPR050397">
    <property type="entry name" value="Env_Response_Regulators"/>
</dbReference>
<dbReference type="InterPro" id="IPR011990">
    <property type="entry name" value="TPR-like_helical_dom_sf"/>
</dbReference>
<dbReference type="InterPro" id="IPR019734">
    <property type="entry name" value="TPR_rpt"/>
</dbReference>
<reference evidence="3 4" key="1">
    <citation type="submission" date="2024-09" db="EMBL/GenBank/DDBJ databases">
        <title>Laminarin stimulates single cell rates of sulfate reduction while oxygen inhibits transcriptomic activity in coastal marine sediment.</title>
        <authorList>
            <person name="Lindsay M."/>
            <person name="Orcutt B."/>
            <person name="Emerson D."/>
            <person name="Stepanauskas R."/>
            <person name="D'Angelo T."/>
        </authorList>
    </citation>
    <scope>NUCLEOTIDE SEQUENCE [LARGE SCALE GENOMIC DNA]</scope>
    <source>
        <strain evidence="3">SAG AM-311-K15</strain>
    </source>
</reference>
<protein>
    <submittedName>
        <fullName evidence="3">Cyclic nucleotide-binding domain-containing protein</fullName>
    </submittedName>
</protein>
<feature type="repeat" description="TPR" evidence="1">
    <location>
        <begin position="97"/>
        <end position="130"/>
    </location>
</feature>
<proteinExistence type="predicted"/>
<feature type="repeat" description="TPR" evidence="1">
    <location>
        <begin position="165"/>
        <end position="198"/>
    </location>
</feature>
<dbReference type="Pfam" id="PF00027">
    <property type="entry name" value="cNMP_binding"/>
    <property type="match status" value="2"/>
</dbReference>
<evidence type="ECO:0000313" key="4">
    <source>
        <dbReference type="Proteomes" id="UP001594351"/>
    </source>
</evidence>
<feature type="repeat" description="TPR" evidence="1">
    <location>
        <begin position="24"/>
        <end position="57"/>
    </location>
</feature>
<dbReference type="PANTHER" id="PTHR24567:SF74">
    <property type="entry name" value="HTH-TYPE TRANSCRIPTIONAL REGULATOR ARCR"/>
    <property type="match status" value="1"/>
</dbReference>
<dbReference type="InterPro" id="IPR014710">
    <property type="entry name" value="RmlC-like_jellyroll"/>
</dbReference>